<dbReference type="Pfam" id="PF08240">
    <property type="entry name" value="ADH_N"/>
    <property type="match status" value="1"/>
</dbReference>
<reference evidence="2 3" key="1">
    <citation type="journal article" date="2012" name="J. Bacteriol.">
        <title>Draft Genome Sequence of Novosphingobium nitrogenifigens Y88T.</title>
        <authorList>
            <person name="Strabala T.J."/>
            <person name="Macdonald L."/>
            <person name="Liu V."/>
            <person name="Smit A.M."/>
        </authorList>
    </citation>
    <scope>NUCLEOTIDE SEQUENCE [LARGE SCALE GENOMIC DNA]</scope>
    <source>
        <strain evidence="2 3">DSM 19370</strain>
    </source>
</reference>
<dbReference type="InterPro" id="IPR011032">
    <property type="entry name" value="GroES-like_sf"/>
</dbReference>
<accession>F1Z8L1</accession>
<evidence type="ECO:0000259" key="1">
    <source>
        <dbReference type="SMART" id="SM00829"/>
    </source>
</evidence>
<dbReference type="InterPro" id="IPR051397">
    <property type="entry name" value="Zn-ADH-like_protein"/>
</dbReference>
<dbReference type="Gene3D" id="3.90.180.10">
    <property type="entry name" value="Medium-chain alcohol dehydrogenases, catalytic domain"/>
    <property type="match status" value="1"/>
</dbReference>
<dbReference type="InParanoid" id="F1Z8L1"/>
<dbReference type="Gene3D" id="3.40.50.720">
    <property type="entry name" value="NAD(P)-binding Rossmann-like Domain"/>
    <property type="match status" value="1"/>
</dbReference>
<dbReference type="STRING" id="983920.Y88_1076"/>
<evidence type="ECO:0000313" key="2">
    <source>
        <dbReference type="EMBL" id="EGD59014.1"/>
    </source>
</evidence>
<evidence type="ECO:0000313" key="3">
    <source>
        <dbReference type="Proteomes" id="UP000004728"/>
    </source>
</evidence>
<dbReference type="PANTHER" id="PTHR43677:SF4">
    <property type="entry name" value="QUINONE OXIDOREDUCTASE-LIKE PROTEIN 2"/>
    <property type="match status" value="1"/>
</dbReference>
<dbReference type="AlphaFoldDB" id="F1Z8L1"/>
<dbReference type="CDD" id="cd08241">
    <property type="entry name" value="QOR1"/>
    <property type="match status" value="1"/>
</dbReference>
<dbReference type="Pfam" id="PF00107">
    <property type="entry name" value="ADH_zinc_N"/>
    <property type="match status" value="1"/>
</dbReference>
<dbReference type="GO" id="GO:0016491">
    <property type="term" value="F:oxidoreductase activity"/>
    <property type="evidence" value="ECO:0007669"/>
    <property type="project" value="InterPro"/>
</dbReference>
<dbReference type="Proteomes" id="UP000004728">
    <property type="component" value="Unassembled WGS sequence"/>
</dbReference>
<organism evidence="2 3">
    <name type="scientific">Novosphingobium nitrogenifigens DSM 19370</name>
    <dbReference type="NCBI Taxonomy" id="983920"/>
    <lineage>
        <taxon>Bacteria</taxon>
        <taxon>Pseudomonadati</taxon>
        <taxon>Pseudomonadota</taxon>
        <taxon>Alphaproteobacteria</taxon>
        <taxon>Sphingomonadales</taxon>
        <taxon>Sphingomonadaceae</taxon>
        <taxon>Novosphingobium</taxon>
    </lineage>
</organism>
<comment type="caution">
    <text evidence="2">The sequence shown here is derived from an EMBL/GenBank/DDBJ whole genome shotgun (WGS) entry which is preliminary data.</text>
</comment>
<name>F1Z8L1_9SPHN</name>
<sequence length="314" mass="32837">MSLVERPIPMPGPGDVQVRIEAAALGFPDFLMTQGLYQAKPPLPFVPGMECAGVVTALGEEARRHGWREGDRVMAAGLTGCVAQYGVFPAGSVQPLPSPLSFAEGAALRVAYLTAWVSLVRLGRAQAGDWVVVHGAAGGVGLAAVDLARALGLQVIAVTSSDAKLAAVQALYDPAHGLVGPVGIREAVLDLTGGRGADLVYDPVGGDVFDEACRYTAFGGRLLVVGFASGRIPTVGANIPLIKGFSIVGVRAGEYGRRFPDHGREDIAAVQALAEAGRIRPHVHAALPLGEWREAYRGMQERRVVGRTVLLPQA</sequence>
<feature type="domain" description="Enoyl reductase (ER)" evidence="1">
    <location>
        <begin position="2"/>
        <end position="310"/>
    </location>
</feature>
<gene>
    <name evidence="2" type="ORF">Y88_1076</name>
</gene>
<dbReference type="PANTHER" id="PTHR43677">
    <property type="entry name" value="SHORT-CHAIN DEHYDROGENASE/REDUCTASE"/>
    <property type="match status" value="1"/>
</dbReference>
<dbReference type="InterPro" id="IPR013154">
    <property type="entry name" value="ADH-like_N"/>
</dbReference>
<dbReference type="EMBL" id="AEWJ01000037">
    <property type="protein sequence ID" value="EGD59014.1"/>
    <property type="molecule type" value="Genomic_DNA"/>
</dbReference>
<dbReference type="SUPFAM" id="SSF51735">
    <property type="entry name" value="NAD(P)-binding Rossmann-fold domains"/>
    <property type="match status" value="1"/>
</dbReference>
<dbReference type="SUPFAM" id="SSF50129">
    <property type="entry name" value="GroES-like"/>
    <property type="match status" value="1"/>
</dbReference>
<proteinExistence type="predicted"/>
<protein>
    <submittedName>
        <fullName evidence="2">Alcohol dehydrogenase</fullName>
    </submittedName>
</protein>
<keyword evidence="3" id="KW-1185">Reference proteome</keyword>
<dbReference type="HOGENOM" id="CLU_026673_3_1_5"/>
<dbReference type="InterPro" id="IPR036291">
    <property type="entry name" value="NAD(P)-bd_dom_sf"/>
</dbReference>
<dbReference type="SMART" id="SM00829">
    <property type="entry name" value="PKS_ER"/>
    <property type="match status" value="1"/>
</dbReference>
<dbReference type="InterPro" id="IPR013149">
    <property type="entry name" value="ADH-like_C"/>
</dbReference>
<dbReference type="InterPro" id="IPR020843">
    <property type="entry name" value="ER"/>
</dbReference>
<dbReference type="eggNOG" id="COG0604">
    <property type="taxonomic scope" value="Bacteria"/>
</dbReference>